<proteinExistence type="inferred from homology"/>
<dbReference type="NCBIfam" id="NF037995">
    <property type="entry name" value="TRAP_S1"/>
    <property type="match status" value="1"/>
</dbReference>
<evidence type="ECO:0000313" key="5">
    <source>
        <dbReference type="EMBL" id="KKB84408.1"/>
    </source>
</evidence>
<keyword evidence="3 4" id="KW-0732">Signal</keyword>
<organism evidence="5 7">
    <name type="scientific">Devosia limi DSM 17137</name>
    <dbReference type="NCBI Taxonomy" id="1121477"/>
    <lineage>
        <taxon>Bacteria</taxon>
        <taxon>Pseudomonadati</taxon>
        <taxon>Pseudomonadota</taxon>
        <taxon>Alphaproteobacteria</taxon>
        <taxon>Hyphomicrobiales</taxon>
        <taxon>Devosiaceae</taxon>
        <taxon>Devosia</taxon>
    </lineage>
</organism>
<reference evidence="5 7" key="1">
    <citation type="submission" date="2015-03" db="EMBL/GenBank/DDBJ databases">
        <authorList>
            <person name="Hassan Y.I."/>
            <person name="Lepp D."/>
            <person name="Zhou T."/>
        </authorList>
    </citation>
    <scope>NUCLEOTIDE SEQUENCE [LARGE SCALE GENOMIC DNA]</scope>
    <source>
        <strain evidence="5 7">DSM 17137</strain>
    </source>
</reference>
<dbReference type="Gene3D" id="3.40.190.170">
    <property type="entry name" value="Bacterial extracellular solute-binding protein, family 7"/>
    <property type="match status" value="1"/>
</dbReference>
<comment type="similarity">
    <text evidence="1">Belongs to the bacterial solute-binding protein 7 family.</text>
</comment>
<evidence type="ECO:0000313" key="8">
    <source>
        <dbReference type="Proteomes" id="UP000184533"/>
    </source>
</evidence>
<dbReference type="OrthoDB" id="8016675at2"/>
<evidence type="ECO:0000256" key="1">
    <source>
        <dbReference type="ARBA" id="ARBA00009023"/>
    </source>
</evidence>
<evidence type="ECO:0000256" key="3">
    <source>
        <dbReference type="ARBA" id="ARBA00022729"/>
    </source>
</evidence>
<feature type="signal peptide" evidence="4">
    <location>
        <begin position="1"/>
        <end position="25"/>
    </location>
</feature>
<dbReference type="RefSeq" id="WP_046135291.1">
    <property type="nucleotide sequence ID" value="NZ_FQVC01000010.1"/>
</dbReference>
<evidence type="ECO:0000256" key="2">
    <source>
        <dbReference type="ARBA" id="ARBA00022448"/>
    </source>
</evidence>
<dbReference type="EMBL" id="FQVC01000010">
    <property type="protein sequence ID" value="SHF61100.1"/>
    <property type="molecule type" value="Genomic_DNA"/>
</dbReference>
<dbReference type="STRING" id="1121477.SAMN02745223_03104"/>
<evidence type="ECO:0000313" key="6">
    <source>
        <dbReference type="EMBL" id="SHF61100.1"/>
    </source>
</evidence>
<dbReference type="AlphaFoldDB" id="A0A0F5LPZ7"/>
<dbReference type="InterPro" id="IPR018389">
    <property type="entry name" value="DctP_fam"/>
</dbReference>
<dbReference type="Pfam" id="PF03480">
    <property type="entry name" value="DctP"/>
    <property type="match status" value="1"/>
</dbReference>
<feature type="chain" id="PRO_5015038274" evidence="4">
    <location>
        <begin position="26"/>
        <end position="334"/>
    </location>
</feature>
<protein>
    <submittedName>
        <fullName evidence="6">Tripartite ATP-independent transporter solute receptor, DctP family</fullName>
    </submittedName>
</protein>
<evidence type="ECO:0000256" key="4">
    <source>
        <dbReference type="SAM" id="SignalP"/>
    </source>
</evidence>
<evidence type="ECO:0000313" key="7">
    <source>
        <dbReference type="Proteomes" id="UP000033608"/>
    </source>
</evidence>
<dbReference type="NCBIfam" id="TIGR00787">
    <property type="entry name" value="dctP"/>
    <property type="match status" value="1"/>
</dbReference>
<dbReference type="PANTHER" id="PTHR33376">
    <property type="match status" value="1"/>
</dbReference>
<dbReference type="Proteomes" id="UP000184533">
    <property type="component" value="Unassembled WGS sequence"/>
</dbReference>
<keyword evidence="7" id="KW-1185">Reference proteome</keyword>
<sequence length="334" mass="36148">MPRIKTTAACAAVAILVATALPAAAQTIKFSYPVSSESTMGRTVAHFADLVSEKTDGSVTVRGFPDAQLGNEIQSISSAQGGIVEMSVTTTAGLAALVPEFDLFQLPFTFSSYEQLDAVSRGPVGLSVLDKMEASNLKGLCYWDYGFRNITNNQRPVQQLSDAEGLRIRTIQNKVYIDSLSAMGINPTPLPFPETFTALETGAIDGNEIANDVTRASSFYEVQDYITETKHFTTLSVVFSSKAFWDGLDADQQAAVQEACDESSAYNREIINASSEETLTYLQEQGMELSVISEEALQEFRDAVKPVVDQVTSRLDAQLVEDFNAEVAKGATAQ</sequence>
<dbReference type="GO" id="GO:0030288">
    <property type="term" value="C:outer membrane-bounded periplasmic space"/>
    <property type="evidence" value="ECO:0007669"/>
    <property type="project" value="InterPro"/>
</dbReference>
<name>A0A0F5LPZ7_9HYPH</name>
<reference evidence="6 8" key="2">
    <citation type="submission" date="2016-11" db="EMBL/GenBank/DDBJ databases">
        <authorList>
            <person name="Jaros S."/>
            <person name="Januszkiewicz K."/>
            <person name="Wedrychowicz H."/>
        </authorList>
    </citation>
    <scope>NUCLEOTIDE SEQUENCE [LARGE SCALE GENOMIC DNA]</scope>
    <source>
        <strain evidence="6 8">DSM 17137</strain>
    </source>
</reference>
<keyword evidence="2" id="KW-0813">Transport</keyword>
<dbReference type="Proteomes" id="UP000033608">
    <property type="component" value="Unassembled WGS sequence"/>
</dbReference>
<gene>
    <name evidence="6" type="ORF">SAMN02745223_03104</name>
    <name evidence="5" type="ORF">VW29_10660</name>
</gene>
<dbReference type="InterPro" id="IPR038404">
    <property type="entry name" value="TRAP_DctP_sf"/>
</dbReference>
<dbReference type="EMBL" id="LAJF01000076">
    <property type="protein sequence ID" value="KKB84408.1"/>
    <property type="molecule type" value="Genomic_DNA"/>
</dbReference>
<keyword evidence="6" id="KW-0675">Receptor</keyword>
<dbReference type="PANTHER" id="PTHR33376:SF7">
    <property type="entry name" value="C4-DICARBOXYLATE-BINDING PROTEIN DCTB"/>
    <property type="match status" value="1"/>
</dbReference>
<dbReference type="PATRIC" id="fig|1121477.3.peg.3263"/>
<accession>A0A0F5LPZ7</accession>
<dbReference type="PIRSF" id="PIRSF006470">
    <property type="entry name" value="DctB"/>
    <property type="match status" value="1"/>
</dbReference>
<dbReference type="InterPro" id="IPR004682">
    <property type="entry name" value="TRAP_DctP"/>
</dbReference>
<dbReference type="GO" id="GO:0055085">
    <property type="term" value="P:transmembrane transport"/>
    <property type="evidence" value="ECO:0007669"/>
    <property type="project" value="InterPro"/>
</dbReference>